<dbReference type="eggNOG" id="ENOG50335AH">
    <property type="taxonomic scope" value="Bacteria"/>
</dbReference>
<sequence>MIDYKKLTDDLVKAREAAEKAVTGEDGGTANLDSLTLKLKGYREVKVIEAVKAAGLYTRGKREWIGTRYFIGPPVGAQGNDRVRQVEAMYKVMEDLGYDVLMFCQMD</sequence>
<name>F2JK62_CELLD</name>
<dbReference type="STRING" id="642492.Clole_2778"/>
<reference evidence="1 2" key="1">
    <citation type="journal article" date="2011" name="J. Bacteriol.">
        <title>Complete genome sequence of the cellulose-degrading bacterium Cellulosilyticum lentocellum.</title>
        <authorList>
            <consortium name="US DOE Joint Genome Institute"/>
            <person name="Miller D.A."/>
            <person name="Suen G."/>
            <person name="Bruce D."/>
            <person name="Copeland A."/>
            <person name="Cheng J.F."/>
            <person name="Detter C."/>
            <person name="Goodwin L.A."/>
            <person name="Han C.S."/>
            <person name="Hauser L.J."/>
            <person name="Land M.L."/>
            <person name="Lapidus A."/>
            <person name="Lucas S."/>
            <person name="Meincke L."/>
            <person name="Pitluck S."/>
            <person name="Tapia R."/>
            <person name="Teshima H."/>
            <person name="Woyke T."/>
            <person name="Fox B.G."/>
            <person name="Angert E.R."/>
            <person name="Currie C.R."/>
        </authorList>
    </citation>
    <scope>NUCLEOTIDE SEQUENCE [LARGE SCALE GENOMIC DNA]</scope>
    <source>
        <strain evidence="2">ATCC 49066 / DSM 5427 / NCIMB 11756 / RHM5</strain>
    </source>
</reference>
<dbReference type="RefSeq" id="WP_013657765.1">
    <property type="nucleotide sequence ID" value="NC_015275.1"/>
</dbReference>
<keyword evidence="2" id="KW-1185">Reference proteome</keyword>
<dbReference type="KEGG" id="cle:Clole_2778"/>
<organism evidence="1 2">
    <name type="scientific">Cellulosilyticum lentocellum (strain ATCC 49066 / DSM 5427 / NCIMB 11756 / RHM5)</name>
    <name type="common">Clostridium lentocellum</name>
    <dbReference type="NCBI Taxonomy" id="642492"/>
    <lineage>
        <taxon>Bacteria</taxon>
        <taxon>Bacillati</taxon>
        <taxon>Bacillota</taxon>
        <taxon>Clostridia</taxon>
        <taxon>Lachnospirales</taxon>
        <taxon>Cellulosilyticaceae</taxon>
        <taxon>Cellulosilyticum</taxon>
    </lineage>
</organism>
<dbReference type="HOGENOM" id="CLU_2218490_0_0_9"/>
<evidence type="ECO:0000313" key="2">
    <source>
        <dbReference type="Proteomes" id="UP000008467"/>
    </source>
</evidence>
<dbReference type="AlphaFoldDB" id="F2JK62"/>
<evidence type="ECO:0000313" key="1">
    <source>
        <dbReference type="EMBL" id="ADZ84477.1"/>
    </source>
</evidence>
<dbReference type="Proteomes" id="UP000008467">
    <property type="component" value="Chromosome"/>
</dbReference>
<dbReference type="EMBL" id="CP002582">
    <property type="protein sequence ID" value="ADZ84477.1"/>
    <property type="molecule type" value="Genomic_DNA"/>
</dbReference>
<gene>
    <name evidence="1" type="ordered locus">Clole_2778</name>
</gene>
<proteinExistence type="predicted"/>
<accession>F2JK62</accession>
<protein>
    <submittedName>
        <fullName evidence="1">Uncharacterized protein</fullName>
    </submittedName>
</protein>